<dbReference type="RefSeq" id="WP_393971344.1">
    <property type="nucleotide sequence ID" value="NZ_CP133772.1"/>
</dbReference>
<dbReference type="GO" id="GO:0032259">
    <property type="term" value="P:methylation"/>
    <property type="evidence" value="ECO:0007669"/>
    <property type="project" value="UniProtKB-KW"/>
</dbReference>
<keyword evidence="5" id="KW-0949">S-adenosyl-L-methionine</keyword>
<proteinExistence type="inferred from homology"/>
<dbReference type="AlphaFoldDB" id="A0AAX4NJB2"/>
<dbReference type="SUPFAM" id="SSF53335">
    <property type="entry name" value="S-adenosyl-L-methionine-dependent methyltransferases"/>
    <property type="match status" value="1"/>
</dbReference>
<dbReference type="Pfam" id="PF02086">
    <property type="entry name" value="MethyltransfD12"/>
    <property type="match status" value="1"/>
</dbReference>
<dbReference type="KEGG" id="omr:OXIME_001617"/>
<evidence type="ECO:0000256" key="1">
    <source>
        <dbReference type="ARBA" id="ARBA00006594"/>
    </source>
</evidence>
<evidence type="ECO:0000256" key="5">
    <source>
        <dbReference type="ARBA" id="ARBA00022691"/>
    </source>
</evidence>
<gene>
    <name evidence="7" type="ORF">OXIME_001617</name>
</gene>
<keyword evidence="4" id="KW-0808">Transferase</keyword>
<dbReference type="EC" id="2.1.1.72" evidence="2"/>
<evidence type="ECO:0000256" key="3">
    <source>
        <dbReference type="ARBA" id="ARBA00022603"/>
    </source>
</evidence>
<evidence type="ECO:0000313" key="8">
    <source>
        <dbReference type="Proteomes" id="UP001451606"/>
    </source>
</evidence>
<dbReference type="Gene3D" id="1.10.1020.10">
    <property type="entry name" value="Adenine-specific Methyltransferase, Domain 2"/>
    <property type="match status" value="1"/>
</dbReference>
<dbReference type="Gene3D" id="3.40.50.150">
    <property type="entry name" value="Vaccinia Virus protein VP39"/>
    <property type="match status" value="1"/>
</dbReference>
<comment type="catalytic activity">
    <reaction evidence="6">
        <text>a 2'-deoxyadenosine in DNA + S-adenosyl-L-methionine = an N(6)-methyl-2'-deoxyadenosine in DNA + S-adenosyl-L-homocysteine + H(+)</text>
        <dbReference type="Rhea" id="RHEA:15197"/>
        <dbReference type="Rhea" id="RHEA-COMP:12418"/>
        <dbReference type="Rhea" id="RHEA-COMP:12419"/>
        <dbReference type="ChEBI" id="CHEBI:15378"/>
        <dbReference type="ChEBI" id="CHEBI:57856"/>
        <dbReference type="ChEBI" id="CHEBI:59789"/>
        <dbReference type="ChEBI" id="CHEBI:90615"/>
        <dbReference type="ChEBI" id="CHEBI:90616"/>
        <dbReference type="EC" id="2.1.1.72"/>
    </reaction>
</comment>
<dbReference type="InterPro" id="IPR012327">
    <property type="entry name" value="MeTrfase_D12"/>
</dbReference>
<evidence type="ECO:0000313" key="7">
    <source>
        <dbReference type="EMBL" id="WYY01022.1"/>
    </source>
</evidence>
<dbReference type="Proteomes" id="UP001451606">
    <property type="component" value="Chromosome"/>
</dbReference>
<dbReference type="PROSITE" id="PS00092">
    <property type="entry name" value="N6_MTASE"/>
    <property type="match status" value="1"/>
</dbReference>
<keyword evidence="3 7" id="KW-0489">Methyltransferase</keyword>
<dbReference type="GO" id="GO:1904047">
    <property type="term" value="F:S-adenosyl-L-methionine binding"/>
    <property type="evidence" value="ECO:0007669"/>
    <property type="project" value="TreeGrafter"/>
</dbReference>
<dbReference type="GO" id="GO:0009007">
    <property type="term" value="F:site-specific DNA-methyltransferase (adenine-specific) activity"/>
    <property type="evidence" value="ECO:0007669"/>
    <property type="project" value="UniProtKB-EC"/>
</dbReference>
<sequence length="292" mass="33433">MKVTVKPAISIPKIKPIIKWAGGKRQLLPHIIMNLPEKWNTYFEPFAGGLALIIALRNMNKISKAAIGDTNPELVNLYTEVRDNPDGLVNTIKSVHFINERESYISARRRFNEIRGGEDNKTERAAIFLYLNRHCFNGLWRVNSRGEFNVPFGRYSNPSLPEPTEIMGLSRMLQGVDIRYCDFETSLSDVRPGDFVYMDPPYEPVTRTSSFTSYTVKGFTPVDQRRLRDVCRKLDNMGTMFMVSNSFSPSIMELYSEFIIKKVEANRSINRDGSKRIGITELLITNYIPGKM</sequence>
<evidence type="ECO:0000256" key="2">
    <source>
        <dbReference type="ARBA" id="ARBA00011900"/>
    </source>
</evidence>
<keyword evidence="8" id="KW-1185">Reference proteome</keyword>
<dbReference type="PANTHER" id="PTHR30481:SF3">
    <property type="entry name" value="DNA ADENINE METHYLASE"/>
    <property type="match status" value="1"/>
</dbReference>
<dbReference type="PIRSF" id="PIRSF000398">
    <property type="entry name" value="M_m6A_EcoRV"/>
    <property type="match status" value="1"/>
</dbReference>
<dbReference type="EMBL" id="CP133772">
    <property type="protein sequence ID" value="WYY01022.1"/>
    <property type="molecule type" value="Genomic_DNA"/>
</dbReference>
<accession>A0AAX4NJB2</accession>
<dbReference type="InterPro" id="IPR012263">
    <property type="entry name" value="M_m6A_EcoRV"/>
</dbReference>
<dbReference type="GO" id="GO:0006298">
    <property type="term" value="P:mismatch repair"/>
    <property type="evidence" value="ECO:0007669"/>
    <property type="project" value="TreeGrafter"/>
</dbReference>
<dbReference type="GeneID" id="95968355"/>
<dbReference type="InterPro" id="IPR002052">
    <property type="entry name" value="DNA_methylase_N6_adenine_CS"/>
</dbReference>
<evidence type="ECO:0000256" key="4">
    <source>
        <dbReference type="ARBA" id="ARBA00022679"/>
    </source>
</evidence>
<reference evidence="7 8" key="1">
    <citation type="submission" date="2023-09" db="EMBL/GenBank/DDBJ databases">
        <authorList>
            <person name="Golyshina O.V."/>
            <person name="Lunev E.A."/>
            <person name="Bargiela R."/>
            <person name="Gaines M.C."/>
            <person name="Daum B."/>
            <person name="Bale N.J."/>
            <person name="Koenen M."/>
            <person name="Sinninghe Damst J.S."/>
            <person name="Yakimov M."/>
            <person name="Golyshin P.N."/>
        </authorList>
    </citation>
    <scope>NUCLEOTIDE SEQUENCE [LARGE SCALE GENOMIC DNA]</scope>
    <source>
        <strain evidence="7 8">M1</strain>
    </source>
</reference>
<organism evidence="7 8">
    <name type="scientific">Oxyplasma meridianum</name>
    <dbReference type="NCBI Taxonomy" id="3073602"/>
    <lineage>
        <taxon>Archaea</taxon>
        <taxon>Methanobacteriati</taxon>
        <taxon>Thermoplasmatota</taxon>
        <taxon>Thermoplasmata</taxon>
        <taxon>Thermoplasmatales</taxon>
        <taxon>Thermoplasmataceae</taxon>
        <taxon>Oxyplasma</taxon>
    </lineage>
</organism>
<dbReference type="GO" id="GO:0043565">
    <property type="term" value="F:sequence-specific DNA binding"/>
    <property type="evidence" value="ECO:0007669"/>
    <property type="project" value="TreeGrafter"/>
</dbReference>
<protein>
    <recommendedName>
        <fullName evidence="2">site-specific DNA-methyltransferase (adenine-specific)</fullName>
        <ecNumber evidence="2">2.1.1.72</ecNumber>
    </recommendedName>
</protein>
<dbReference type="PRINTS" id="PR00505">
    <property type="entry name" value="D12N6MTFRASE"/>
</dbReference>
<dbReference type="InterPro" id="IPR023095">
    <property type="entry name" value="Ade_MeTrfase_dom_2"/>
</dbReference>
<name>A0AAX4NJB2_9ARCH</name>
<dbReference type="NCBIfam" id="TIGR00571">
    <property type="entry name" value="dam"/>
    <property type="match status" value="1"/>
</dbReference>
<dbReference type="PANTHER" id="PTHR30481">
    <property type="entry name" value="DNA ADENINE METHYLASE"/>
    <property type="match status" value="1"/>
</dbReference>
<dbReference type="GO" id="GO:0009307">
    <property type="term" value="P:DNA restriction-modification system"/>
    <property type="evidence" value="ECO:0007669"/>
    <property type="project" value="InterPro"/>
</dbReference>
<comment type="similarity">
    <text evidence="1">Belongs to the N(4)/N(6)-methyltransferase family.</text>
</comment>
<evidence type="ECO:0000256" key="6">
    <source>
        <dbReference type="ARBA" id="ARBA00047942"/>
    </source>
</evidence>
<dbReference type="InterPro" id="IPR029063">
    <property type="entry name" value="SAM-dependent_MTases_sf"/>
</dbReference>